<dbReference type="Proteomes" id="UP000016605">
    <property type="component" value="Unassembled WGS sequence"/>
</dbReference>
<sequence length="412" mass="44014">MPAGHRGWPAGGHRCCILRREQDMGWTTQNLTQKFGAPPALSGLVGYLFAAEPTRHVVYRQQSGDSASAGHLIELYCGTDDVWHAKDITDEGGAPQATSDPSAYAFESEGTQHVVFLSDDDGHIHELYQSDGWHHGDLTDSSASVVRAVDPPFGWASAHYGTQHVVFRDEYRRVYLLSRGTGDDASWTQHPLTTATGPHAAVAPGGYAFDAAQTQHLMMVGDDQLLYEYVMTNGAWGPPRNLGPNVGASRDALPHPTGYGFAGDGTRHVPWLGEDRDIHEQSFTNGAWSPTNLTTEVGGTSPMPGLAPVGYAFESNPAVPVGTRNVIHVGADGVVYEFWNDPSGWHVNPLTGGAGSFPAASAPTAFADPVAGTQNVFYRSTADEIIELRYTPSGLHGSVGIHGSAHLHGKAL</sequence>
<organism evidence="1 2">
    <name type="scientific">Leifsonia aquatica ATCC 14665</name>
    <dbReference type="NCBI Taxonomy" id="1358026"/>
    <lineage>
        <taxon>Bacteria</taxon>
        <taxon>Bacillati</taxon>
        <taxon>Actinomycetota</taxon>
        <taxon>Actinomycetes</taxon>
        <taxon>Micrococcales</taxon>
        <taxon>Microbacteriaceae</taxon>
        <taxon>Leifsonia</taxon>
    </lineage>
</organism>
<dbReference type="Gene3D" id="2.120.10.70">
    <property type="entry name" value="Fucose-specific lectin"/>
    <property type="match status" value="2"/>
</dbReference>
<gene>
    <name evidence="1" type="ORF">N136_04122</name>
</gene>
<accession>U2RLX1</accession>
<dbReference type="PATRIC" id="fig|1358026.3.peg.3390"/>
<dbReference type="AlphaFoldDB" id="U2RLX1"/>
<evidence type="ECO:0000313" key="1">
    <source>
        <dbReference type="EMBL" id="ERK69554.1"/>
    </source>
</evidence>
<dbReference type="EMBL" id="AWVQ01000671">
    <property type="protein sequence ID" value="ERK69554.1"/>
    <property type="molecule type" value="Genomic_DNA"/>
</dbReference>
<name>U2RLX1_LEIAQ</name>
<protein>
    <submittedName>
        <fullName evidence="1">Uncharacterized protein</fullName>
    </submittedName>
</protein>
<reference evidence="1 2" key="1">
    <citation type="submission" date="2013-08" db="EMBL/GenBank/DDBJ databases">
        <authorList>
            <person name="Weinstock G."/>
            <person name="Sodergren E."/>
            <person name="Wylie T."/>
            <person name="Fulton L."/>
            <person name="Fulton R."/>
            <person name="Fronick C."/>
            <person name="O'Laughlin M."/>
            <person name="Godfrey J."/>
            <person name="Miner T."/>
            <person name="Herter B."/>
            <person name="Appelbaum E."/>
            <person name="Cordes M."/>
            <person name="Lek S."/>
            <person name="Wollam A."/>
            <person name="Pepin K.H."/>
            <person name="Palsikar V.B."/>
            <person name="Mitreva M."/>
            <person name="Wilson R.K."/>
        </authorList>
    </citation>
    <scope>NUCLEOTIDE SEQUENCE [LARGE SCALE GENOMIC DNA]</scope>
    <source>
        <strain evidence="1 2">ATCC 14665</strain>
    </source>
</reference>
<dbReference type="SUPFAM" id="SSF89372">
    <property type="entry name" value="Fucose-specific lectin"/>
    <property type="match status" value="2"/>
</dbReference>
<proteinExistence type="predicted"/>
<dbReference type="HOGENOM" id="CLU_666973_0_0_11"/>
<comment type="caution">
    <text evidence="1">The sequence shown here is derived from an EMBL/GenBank/DDBJ whole genome shotgun (WGS) entry which is preliminary data.</text>
</comment>
<evidence type="ECO:0000313" key="2">
    <source>
        <dbReference type="Proteomes" id="UP000016605"/>
    </source>
</evidence>